<accession>A0A1E1IZ14</accession>
<protein>
    <submittedName>
        <fullName evidence="1">Uncharacterized protein</fullName>
    </submittedName>
</protein>
<evidence type="ECO:0000313" key="1">
    <source>
        <dbReference type="EMBL" id="CCM16556.1"/>
    </source>
</evidence>
<proteinExistence type="predicted"/>
<reference evidence="1" key="1">
    <citation type="submission" date="2012-08" db="EMBL/GenBank/DDBJ databases">
        <title>Comparative genomics of metastatic and non-metastatic Leishmania guyanensis provides insights into polygenic factors involved in Leishmania RNA virus infection.</title>
        <authorList>
            <person name="Smith D."/>
            <person name="Hertz-Fowler C."/>
            <person name="Martin R."/>
            <person name="Dickens N."/>
            <person name="Fasel N."/>
            <person name="Falquet L."/>
            <person name="Beverley S."/>
            <person name="Zangger H."/>
            <person name="Calderon-Copete S."/>
            <person name="Mottram J."/>
            <person name="Xenarios I."/>
        </authorList>
    </citation>
    <scope>NUCLEOTIDE SEQUENCE</scope>
    <source>
        <strain evidence="1">MHOM/BR/75/M4147/SSU:IR2SAT-LUC</strain>
    </source>
</reference>
<organism evidence="1">
    <name type="scientific">Leishmania guyanensis</name>
    <dbReference type="NCBI Taxonomy" id="5670"/>
    <lineage>
        <taxon>Eukaryota</taxon>
        <taxon>Discoba</taxon>
        <taxon>Euglenozoa</taxon>
        <taxon>Kinetoplastea</taxon>
        <taxon>Metakinetoplastina</taxon>
        <taxon>Trypanosomatida</taxon>
        <taxon>Trypanosomatidae</taxon>
        <taxon>Leishmaniinae</taxon>
        <taxon>Leishmania</taxon>
        <taxon>Leishmania guyanensis species complex</taxon>
    </lineage>
</organism>
<dbReference type="EMBL" id="CALQ01001087">
    <property type="protein sequence ID" value="CCM16556.1"/>
    <property type="molecule type" value="Genomic_DNA"/>
</dbReference>
<gene>
    <name evidence="1" type="primary">LgM4147LRVhigh.26.01291.00360</name>
    <name evidence="1" type="ORF">BN36_2640600</name>
</gene>
<dbReference type="AlphaFoldDB" id="A0A1E1IZ14"/>
<name>A0A1E1IZ14_LEIGU</name>
<sequence length="139" mass="15181">MCAVCVGRAIGYSRETDVQAPCASCYPLPFPSRRHLLCHQSASLPPLFSSPPRSTAQRSCCGASTVGLLLPLLSCTHLQGNVVFFSLSLTSSKSRFAVCGRHRCHIARRWSRSSSAYVGLYNETGTPIQHEKALLKQKN</sequence>